<dbReference type="REBASE" id="84425">
    <property type="entry name" value="M.Yen20ORF4180P"/>
</dbReference>
<dbReference type="AlphaFoldDB" id="A0A7U4GHE7"/>
<evidence type="ECO:0000256" key="1">
    <source>
        <dbReference type="ARBA" id="ARBA00022603"/>
    </source>
</evidence>
<dbReference type="EC" id="2.1.1.37" evidence="8"/>
<dbReference type="Gene3D" id="3.90.120.10">
    <property type="entry name" value="DNA Methylase, subunit A, domain 2"/>
    <property type="match status" value="1"/>
</dbReference>
<dbReference type="GO" id="GO:0032259">
    <property type="term" value="P:methylation"/>
    <property type="evidence" value="ECO:0007669"/>
    <property type="project" value="UniProtKB-KW"/>
</dbReference>
<dbReference type="PRINTS" id="PR00105">
    <property type="entry name" value="C5METTRFRASE"/>
</dbReference>
<accession>A0A7U4GHE7</accession>
<dbReference type="PROSITE" id="PS00094">
    <property type="entry name" value="C5_MTASE_1"/>
    <property type="match status" value="1"/>
</dbReference>
<name>A0A7U4GHE7_YEREN</name>
<dbReference type="EMBL" id="CP007448">
    <property type="protein sequence ID" value="AHM75433.2"/>
    <property type="molecule type" value="Genomic_DNA"/>
</dbReference>
<organism evidence="10 11">
    <name type="scientific">Yersinia enterocolitica LC20</name>
    <dbReference type="NCBI Taxonomy" id="1443113"/>
    <lineage>
        <taxon>Bacteria</taxon>
        <taxon>Pseudomonadati</taxon>
        <taxon>Pseudomonadota</taxon>
        <taxon>Gammaproteobacteria</taxon>
        <taxon>Enterobacterales</taxon>
        <taxon>Yersiniaceae</taxon>
        <taxon>Yersinia</taxon>
    </lineage>
</organism>
<dbReference type="KEGG" id="yel:LC20_04180"/>
<dbReference type="PANTHER" id="PTHR10629">
    <property type="entry name" value="CYTOSINE-SPECIFIC METHYLTRANSFERASE"/>
    <property type="match status" value="1"/>
</dbReference>
<dbReference type="Pfam" id="PF12728">
    <property type="entry name" value="HTH_17"/>
    <property type="match status" value="1"/>
</dbReference>
<comment type="catalytic activity">
    <reaction evidence="5 8">
        <text>a 2'-deoxycytidine in DNA + S-adenosyl-L-methionine = a 5-methyl-2'-deoxycytidine in DNA + S-adenosyl-L-homocysteine + H(+)</text>
        <dbReference type="Rhea" id="RHEA:13681"/>
        <dbReference type="Rhea" id="RHEA-COMP:11369"/>
        <dbReference type="Rhea" id="RHEA-COMP:11370"/>
        <dbReference type="ChEBI" id="CHEBI:15378"/>
        <dbReference type="ChEBI" id="CHEBI:57856"/>
        <dbReference type="ChEBI" id="CHEBI:59789"/>
        <dbReference type="ChEBI" id="CHEBI:85452"/>
        <dbReference type="ChEBI" id="CHEBI:85454"/>
        <dbReference type="EC" id="2.1.1.37"/>
    </reaction>
</comment>
<protein>
    <recommendedName>
        <fullName evidence="8">Cytosine-specific methyltransferase</fullName>
        <ecNumber evidence="8">2.1.1.37</ecNumber>
    </recommendedName>
</protein>
<evidence type="ECO:0000259" key="9">
    <source>
        <dbReference type="Pfam" id="PF12728"/>
    </source>
</evidence>
<evidence type="ECO:0000256" key="2">
    <source>
        <dbReference type="ARBA" id="ARBA00022679"/>
    </source>
</evidence>
<dbReference type="Gene3D" id="3.40.50.150">
    <property type="entry name" value="Vaccinia Virus protein VP39"/>
    <property type="match status" value="1"/>
</dbReference>
<evidence type="ECO:0000313" key="11">
    <source>
        <dbReference type="Proteomes" id="UP000230961"/>
    </source>
</evidence>
<dbReference type="InterPro" id="IPR001525">
    <property type="entry name" value="C5_MeTfrase"/>
</dbReference>
<keyword evidence="1 6" id="KW-0489">Methyltransferase</keyword>
<dbReference type="InterPro" id="IPR029063">
    <property type="entry name" value="SAM-dependent_MTases_sf"/>
</dbReference>
<evidence type="ECO:0000256" key="8">
    <source>
        <dbReference type="RuleBase" id="RU000417"/>
    </source>
</evidence>
<evidence type="ECO:0000256" key="4">
    <source>
        <dbReference type="ARBA" id="ARBA00022747"/>
    </source>
</evidence>
<evidence type="ECO:0000313" key="10">
    <source>
        <dbReference type="EMBL" id="AHM75433.2"/>
    </source>
</evidence>
<feature type="domain" description="Helix-turn-helix" evidence="9">
    <location>
        <begin position="6"/>
        <end position="51"/>
    </location>
</feature>
<dbReference type="PANTHER" id="PTHR10629:SF52">
    <property type="entry name" value="DNA (CYTOSINE-5)-METHYLTRANSFERASE 1"/>
    <property type="match status" value="1"/>
</dbReference>
<evidence type="ECO:0000256" key="5">
    <source>
        <dbReference type="ARBA" id="ARBA00047422"/>
    </source>
</evidence>
<proteinExistence type="inferred from homology"/>
<dbReference type="GO" id="GO:0009307">
    <property type="term" value="P:DNA restriction-modification system"/>
    <property type="evidence" value="ECO:0007669"/>
    <property type="project" value="UniProtKB-KW"/>
</dbReference>
<feature type="active site" evidence="6">
    <location>
        <position position="147"/>
    </location>
</feature>
<dbReference type="GO" id="GO:0003886">
    <property type="term" value="F:DNA (cytosine-5-)-methyltransferase activity"/>
    <property type="evidence" value="ECO:0007669"/>
    <property type="project" value="UniProtKB-EC"/>
</dbReference>
<evidence type="ECO:0000256" key="6">
    <source>
        <dbReference type="PROSITE-ProRule" id="PRU01016"/>
    </source>
</evidence>
<dbReference type="PROSITE" id="PS51679">
    <property type="entry name" value="SAM_MT_C5"/>
    <property type="match status" value="1"/>
</dbReference>
<keyword evidence="2 6" id="KW-0808">Transferase</keyword>
<gene>
    <name evidence="10" type="ORF">LC20_04180</name>
</gene>
<dbReference type="PROSITE" id="PS00095">
    <property type="entry name" value="C5_MTASE_2"/>
    <property type="match status" value="1"/>
</dbReference>
<dbReference type="NCBIfam" id="TIGR00675">
    <property type="entry name" value="dcm"/>
    <property type="match status" value="1"/>
</dbReference>
<dbReference type="SUPFAM" id="SSF53335">
    <property type="entry name" value="S-adenosyl-L-methionine-dependent methyltransferases"/>
    <property type="match status" value="1"/>
</dbReference>
<sequence>MSTTITVNEAATILGISPQRVRTLCRNGEALEARQSGKTWLINEDSVKRLKSQSQLDDEMSRLEIRRPIALSFFSGAMGMDIGLEKAGFHTLLACEIDKSARKTIKKNKPDIALIGDIRDYSAQQIIEHAGLELNDEVDLIMGGPPCQAFSTAGKRLGLEDDRGNVFLKYLEVVFEIKPKYFVIENVRGLLSAPLKHRPHNERGIDFPPLEKEEYPGGVLNYILRIIKSSGYSCSFELYNSANFGVPQVRERIVMICSRDGRKVPYLEPTHSQNGENGLPKWKTFSEAVSSLEGTQHTHISFPEKRIKYYKLLKPGQYWKNLPIEMQKEALGKSFFSGGGKTGFLRRLSWDKPSPTLVTHPAMPATDLAHPVELRPLSIEEYKKVQQFPDEWVIEGKILDQYKQLGNAVPIGLGYAIGNNILKFERGMAIKNYDGFKYSRYKNTSDIEFEKFFNK</sequence>
<evidence type="ECO:0000256" key="7">
    <source>
        <dbReference type="RuleBase" id="RU000416"/>
    </source>
</evidence>
<dbReference type="InterPro" id="IPR031303">
    <property type="entry name" value="C5_meth_CS"/>
</dbReference>
<dbReference type="InterPro" id="IPR018117">
    <property type="entry name" value="C5_DNA_meth_AS"/>
</dbReference>
<dbReference type="GO" id="GO:0044027">
    <property type="term" value="P:negative regulation of gene expression via chromosomal CpG island methylation"/>
    <property type="evidence" value="ECO:0007669"/>
    <property type="project" value="TreeGrafter"/>
</dbReference>
<dbReference type="GO" id="GO:0003677">
    <property type="term" value="F:DNA binding"/>
    <property type="evidence" value="ECO:0007669"/>
    <property type="project" value="TreeGrafter"/>
</dbReference>
<comment type="similarity">
    <text evidence="6 7">Belongs to the class I-like SAM-binding methyltransferase superfamily. C5-methyltransferase family.</text>
</comment>
<dbReference type="InterPro" id="IPR041657">
    <property type="entry name" value="HTH_17"/>
</dbReference>
<dbReference type="Pfam" id="PF00145">
    <property type="entry name" value="DNA_methylase"/>
    <property type="match status" value="1"/>
</dbReference>
<reference evidence="10 11" key="1">
    <citation type="submission" date="2017-11" db="EMBL/GenBank/DDBJ databases">
        <title>The complete genome sequence and comparative genome analysis of Yersinia enterocolitica strain LC20.</title>
        <authorList>
            <person name="Shi G."/>
            <person name="Su M."/>
            <person name="Liang J."/>
            <person name="Gu W."/>
            <person name="Xiao Y."/>
            <person name="Zhang Z."/>
            <person name="Qiu H."/>
            <person name="Duan R."/>
            <person name="Zhang Z."/>
            <person name="Li Y."/>
            <person name="Zhang X."/>
            <person name="Ling Y."/>
            <person name="Song L."/>
            <person name="Chen M."/>
            <person name="Zhao Y."/>
            <person name="Wu J."/>
            <person name="Jing H."/>
            <person name="Xiao J."/>
            <person name="Wang X."/>
        </authorList>
    </citation>
    <scope>NUCLEOTIDE SEQUENCE [LARGE SCALE GENOMIC DNA]</scope>
    <source>
        <strain evidence="10 11">LC20</strain>
    </source>
</reference>
<keyword evidence="4" id="KW-0680">Restriction system</keyword>
<dbReference type="Proteomes" id="UP000230961">
    <property type="component" value="Chromosome"/>
</dbReference>
<keyword evidence="3 6" id="KW-0949">S-adenosyl-L-methionine</keyword>
<dbReference type="InterPro" id="IPR050390">
    <property type="entry name" value="C5-Methyltransferase"/>
</dbReference>
<evidence type="ECO:0000256" key="3">
    <source>
        <dbReference type="ARBA" id="ARBA00022691"/>
    </source>
</evidence>